<protein>
    <submittedName>
        <fullName evidence="2">Diacylglycerol/lipid kinase family protein</fullName>
        <ecNumber evidence="2">2.7.1.-</ecNumber>
    </submittedName>
</protein>
<evidence type="ECO:0000313" key="3">
    <source>
        <dbReference type="Proteomes" id="UP001597297"/>
    </source>
</evidence>
<reference evidence="3" key="1">
    <citation type="journal article" date="2019" name="Int. J. Syst. Evol. Microbiol.">
        <title>The Global Catalogue of Microorganisms (GCM) 10K type strain sequencing project: providing services to taxonomists for standard genome sequencing and annotation.</title>
        <authorList>
            <consortium name="The Broad Institute Genomics Platform"/>
            <consortium name="The Broad Institute Genome Sequencing Center for Infectious Disease"/>
            <person name="Wu L."/>
            <person name="Ma J."/>
        </authorList>
    </citation>
    <scope>NUCLEOTIDE SEQUENCE [LARGE SCALE GENOMIC DNA]</scope>
    <source>
        <strain evidence="3">JCM 16545</strain>
    </source>
</reference>
<feature type="domain" description="DAGKc" evidence="1">
    <location>
        <begin position="1"/>
        <end position="131"/>
    </location>
</feature>
<name>A0ABW5E3H6_9BACT</name>
<dbReference type="InterPro" id="IPR050187">
    <property type="entry name" value="Lipid_Phosphate_FormReg"/>
</dbReference>
<dbReference type="SMART" id="SM00046">
    <property type="entry name" value="DAGKc"/>
    <property type="match status" value="1"/>
</dbReference>
<dbReference type="InterPro" id="IPR016064">
    <property type="entry name" value="NAD/diacylglycerol_kinase_sf"/>
</dbReference>
<evidence type="ECO:0000259" key="1">
    <source>
        <dbReference type="PROSITE" id="PS50146"/>
    </source>
</evidence>
<dbReference type="EC" id="2.7.1.-" evidence="2"/>
<dbReference type="EMBL" id="JBHUJC010000001">
    <property type="protein sequence ID" value="MFD2274979.1"/>
    <property type="molecule type" value="Genomic_DNA"/>
</dbReference>
<dbReference type="Pfam" id="PF00781">
    <property type="entry name" value="DAGK_cat"/>
    <property type="match status" value="1"/>
</dbReference>
<keyword evidence="2" id="KW-0418">Kinase</keyword>
<comment type="caution">
    <text evidence="2">The sequence shown here is derived from an EMBL/GenBank/DDBJ whole genome shotgun (WGS) entry which is preliminary data.</text>
</comment>
<dbReference type="GO" id="GO:0016301">
    <property type="term" value="F:kinase activity"/>
    <property type="evidence" value="ECO:0007669"/>
    <property type="project" value="UniProtKB-KW"/>
</dbReference>
<dbReference type="Gene3D" id="3.40.50.10330">
    <property type="entry name" value="Probable inorganic polyphosphate/atp-NAD kinase, domain 1"/>
    <property type="match status" value="1"/>
</dbReference>
<keyword evidence="3" id="KW-1185">Reference proteome</keyword>
<evidence type="ECO:0000313" key="2">
    <source>
        <dbReference type="EMBL" id="MFD2274979.1"/>
    </source>
</evidence>
<sequence>MRTFQVIVNTESGEAEEMNRADFEAAVLDSLQSEDIRVCVEFCKGREIEKVITDLLRDLPTAIIVAGGDGTVATAAGLMENSGVALGIIPMGTFNLAARDHNIPLELKSALRVLSTAIPEPIHLMKISGRPCLCTAIIGFYPHMARMIDEYHGKYWWRKSLIVIWWSILRFAKSTIYRVSLQGVNGSELIQKEFKSRMLAVVPGEYRDTMGIIPERKDTRSQKANIYVFRHHTRIAMLRGMIACLLGKSKSDPDMEEVETTSLEINFENKKAVSTMIDGEILQLPNPLKIEIHSSVLLMLQPR</sequence>
<dbReference type="InterPro" id="IPR001206">
    <property type="entry name" value="Diacylglycerol_kinase_cat_dom"/>
</dbReference>
<proteinExistence type="predicted"/>
<dbReference type="Proteomes" id="UP001597297">
    <property type="component" value="Unassembled WGS sequence"/>
</dbReference>
<gene>
    <name evidence="2" type="ORF">ACFSQZ_00720</name>
</gene>
<dbReference type="PANTHER" id="PTHR12358:SF54">
    <property type="entry name" value="SPHINGOSINE KINASE RELATED PROTEIN"/>
    <property type="match status" value="1"/>
</dbReference>
<dbReference type="RefSeq" id="WP_377096168.1">
    <property type="nucleotide sequence ID" value="NZ_JBHSJM010000001.1"/>
</dbReference>
<keyword evidence="2" id="KW-0808">Transferase</keyword>
<dbReference type="PANTHER" id="PTHR12358">
    <property type="entry name" value="SPHINGOSINE KINASE"/>
    <property type="match status" value="1"/>
</dbReference>
<accession>A0ABW5E3H6</accession>
<dbReference type="Gene3D" id="2.60.200.40">
    <property type="match status" value="1"/>
</dbReference>
<dbReference type="PROSITE" id="PS50146">
    <property type="entry name" value="DAGK"/>
    <property type="match status" value="1"/>
</dbReference>
<dbReference type="SUPFAM" id="SSF111331">
    <property type="entry name" value="NAD kinase/diacylglycerol kinase-like"/>
    <property type="match status" value="1"/>
</dbReference>
<organism evidence="2 3">
    <name type="scientific">Rubritalea spongiae</name>
    <dbReference type="NCBI Taxonomy" id="430797"/>
    <lineage>
        <taxon>Bacteria</taxon>
        <taxon>Pseudomonadati</taxon>
        <taxon>Verrucomicrobiota</taxon>
        <taxon>Verrucomicrobiia</taxon>
        <taxon>Verrucomicrobiales</taxon>
        <taxon>Rubritaleaceae</taxon>
        <taxon>Rubritalea</taxon>
    </lineage>
</organism>
<dbReference type="InterPro" id="IPR017438">
    <property type="entry name" value="ATP-NAD_kinase_N"/>
</dbReference>